<dbReference type="SUPFAM" id="SSF50494">
    <property type="entry name" value="Trypsin-like serine proteases"/>
    <property type="match status" value="1"/>
</dbReference>
<dbReference type="PROSITE" id="PS00134">
    <property type="entry name" value="TRYPSIN_HIS"/>
    <property type="match status" value="1"/>
</dbReference>
<feature type="disulfide bond" evidence="16">
    <location>
        <begin position="164"/>
        <end position="176"/>
    </location>
</feature>
<dbReference type="PANTHER" id="PTHR24270:SF61">
    <property type="entry name" value="EGF-LIKE DOMAIN-CONTAINING PROTEIN"/>
    <property type="match status" value="1"/>
</dbReference>
<reference evidence="20" key="1">
    <citation type="submission" date="2012-12" db="EMBL/GenBank/DDBJ databases">
        <authorList>
            <person name="Hellsten U."/>
            <person name="Grimwood J."/>
            <person name="Chapman J.A."/>
            <person name="Shapiro H."/>
            <person name="Aerts A."/>
            <person name="Otillar R.P."/>
            <person name="Terry A.Y."/>
            <person name="Boore J.L."/>
            <person name="Simakov O."/>
            <person name="Marletaz F."/>
            <person name="Cho S.-J."/>
            <person name="Edsinger-Gonzales E."/>
            <person name="Havlak P."/>
            <person name="Kuo D.-H."/>
            <person name="Larsson T."/>
            <person name="Lv J."/>
            <person name="Arendt D."/>
            <person name="Savage R."/>
            <person name="Osoegawa K."/>
            <person name="de Jong P."/>
            <person name="Lindberg D.R."/>
            <person name="Seaver E.C."/>
            <person name="Weisblat D.A."/>
            <person name="Putnam N.H."/>
            <person name="Grigoriev I.V."/>
            <person name="Rokhsar D.S."/>
        </authorList>
    </citation>
    <scope>NUCLEOTIDE SEQUENCE</scope>
    <source>
        <strain evidence="20">I ESC-2004</strain>
    </source>
</reference>
<evidence type="ECO:0000256" key="2">
    <source>
        <dbReference type="ARBA" id="ARBA00004308"/>
    </source>
</evidence>
<evidence type="ECO:0000256" key="14">
    <source>
        <dbReference type="ARBA" id="ARBA00023157"/>
    </source>
</evidence>
<evidence type="ECO:0000256" key="3">
    <source>
        <dbReference type="ARBA" id="ARBA00004613"/>
    </source>
</evidence>
<keyword evidence="6" id="KW-0812">Transmembrane</keyword>
<feature type="disulfide bond" evidence="16">
    <location>
        <begin position="10"/>
        <end position="22"/>
    </location>
</feature>
<keyword evidence="12" id="KW-0472">Membrane</keyword>
<dbReference type="FunFam" id="4.10.400.10:FF:000065">
    <property type="entry name" value="Transmembrane protease serine 7"/>
    <property type="match status" value="1"/>
</dbReference>
<reference evidence="18 20" key="2">
    <citation type="journal article" date="2013" name="Nature">
        <title>Insights into bilaterian evolution from three spiralian genomes.</title>
        <authorList>
            <person name="Simakov O."/>
            <person name="Marletaz F."/>
            <person name="Cho S.J."/>
            <person name="Edsinger-Gonzales E."/>
            <person name="Havlak P."/>
            <person name="Hellsten U."/>
            <person name="Kuo D.H."/>
            <person name="Larsson T."/>
            <person name="Lv J."/>
            <person name="Arendt D."/>
            <person name="Savage R."/>
            <person name="Osoegawa K."/>
            <person name="de Jong P."/>
            <person name="Grimwood J."/>
            <person name="Chapman J.A."/>
            <person name="Shapiro H."/>
            <person name="Aerts A."/>
            <person name="Otillar R.P."/>
            <person name="Terry A.Y."/>
            <person name="Boore J.L."/>
            <person name="Grigoriev I.V."/>
            <person name="Lindberg D.R."/>
            <person name="Seaver E.C."/>
            <person name="Weisblat D.A."/>
            <person name="Putnam N.H."/>
            <person name="Rokhsar D.S."/>
        </authorList>
    </citation>
    <scope>NUCLEOTIDE SEQUENCE</scope>
    <source>
        <strain evidence="18 20">I ESC-2004</strain>
    </source>
</reference>
<feature type="disulfide bond" evidence="16">
    <location>
        <begin position="219"/>
        <end position="234"/>
    </location>
</feature>
<comment type="caution">
    <text evidence="16">Lacks conserved residue(s) required for the propagation of feature annotation.</text>
</comment>
<dbReference type="Proteomes" id="UP000014760">
    <property type="component" value="Unassembled WGS sequence"/>
</dbReference>
<keyword evidence="14 16" id="KW-1015">Disulfide bond</keyword>
<keyword evidence="4" id="KW-0964">Secreted</keyword>
<dbReference type="PROSITE" id="PS50240">
    <property type="entry name" value="TRYPSIN_DOM"/>
    <property type="match status" value="1"/>
</dbReference>
<feature type="disulfide bond" evidence="16">
    <location>
        <begin position="183"/>
        <end position="198"/>
    </location>
</feature>
<comment type="subcellular location">
    <subcellularLocation>
        <location evidence="2">Endomembrane system</location>
    </subcellularLocation>
    <subcellularLocation>
        <location evidence="1">Membrane</location>
        <topology evidence="1">Single-pass membrane protein</topology>
    </subcellularLocation>
    <subcellularLocation>
        <location evidence="3">Secreted</location>
    </subcellularLocation>
</comment>
<dbReference type="Gene3D" id="4.10.400.10">
    <property type="entry name" value="Low-density Lipoprotein Receptor"/>
    <property type="match status" value="7"/>
</dbReference>
<evidence type="ECO:0000256" key="5">
    <source>
        <dbReference type="ARBA" id="ARBA00022670"/>
    </source>
</evidence>
<proteinExistence type="predicted"/>
<dbReference type="CDD" id="cd00112">
    <property type="entry name" value="LDLa"/>
    <property type="match status" value="7"/>
</dbReference>
<evidence type="ECO:0000256" key="8">
    <source>
        <dbReference type="ARBA" id="ARBA00022737"/>
    </source>
</evidence>
<feature type="disulfide bond" evidence="16">
    <location>
        <begin position="237"/>
        <end position="249"/>
    </location>
</feature>
<keyword evidence="15" id="KW-0325">Glycoprotein</keyword>
<evidence type="ECO:0000313" key="18">
    <source>
        <dbReference type="EMBL" id="ELT90938.1"/>
    </source>
</evidence>
<dbReference type="SMART" id="SM00192">
    <property type="entry name" value="LDLa"/>
    <property type="match status" value="7"/>
</dbReference>
<dbReference type="AlphaFoldDB" id="R7TB33"/>
<keyword evidence="9" id="KW-0378">Hydrolase</keyword>
<keyword evidence="20" id="KW-1185">Reference proteome</keyword>
<feature type="disulfide bond" evidence="16">
    <location>
        <begin position="59"/>
        <end position="77"/>
    </location>
</feature>
<evidence type="ECO:0000313" key="19">
    <source>
        <dbReference type="EnsemblMetazoa" id="CapteP176051"/>
    </source>
</evidence>
<keyword evidence="7" id="KW-0732">Signal</keyword>
<dbReference type="SMART" id="SM00020">
    <property type="entry name" value="Tryp_SPc"/>
    <property type="match status" value="1"/>
</dbReference>
<evidence type="ECO:0000256" key="13">
    <source>
        <dbReference type="ARBA" id="ARBA00023145"/>
    </source>
</evidence>
<dbReference type="PRINTS" id="PR00261">
    <property type="entry name" value="LDLRECEPTOR"/>
</dbReference>
<dbReference type="FunFam" id="2.40.10.10:FF:000146">
    <property type="entry name" value="Serine protease 53"/>
    <property type="match status" value="1"/>
</dbReference>
<feature type="disulfide bond" evidence="16">
    <location>
        <begin position="207"/>
        <end position="225"/>
    </location>
</feature>
<accession>R7TB33</accession>
<evidence type="ECO:0000256" key="12">
    <source>
        <dbReference type="ARBA" id="ARBA00023136"/>
    </source>
</evidence>
<dbReference type="Pfam" id="PF00089">
    <property type="entry name" value="Trypsin"/>
    <property type="match status" value="1"/>
</dbReference>
<dbReference type="EnsemblMetazoa" id="CapteT176051">
    <property type="protein sequence ID" value="CapteP176051"/>
    <property type="gene ID" value="CapteG176051"/>
</dbReference>
<dbReference type="InterPro" id="IPR023415">
    <property type="entry name" value="LDLR_class-A_CS"/>
</dbReference>
<gene>
    <name evidence="18" type="ORF">CAPTEDRAFT_176051</name>
</gene>
<dbReference type="InterPro" id="IPR002172">
    <property type="entry name" value="LDrepeatLR_classA_rpt"/>
</dbReference>
<keyword evidence="11" id="KW-1133">Transmembrane helix</keyword>
<dbReference type="GO" id="GO:0012505">
    <property type="term" value="C:endomembrane system"/>
    <property type="evidence" value="ECO:0007669"/>
    <property type="project" value="UniProtKB-SubCell"/>
</dbReference>
<dbReference type="EMBL" id="KB310700">
    <property type="protein sequence ID" value="ELT90938.1"/>
    <property type="molecule type" value="Genomic_DNA"/>
</dbReference>
<dbReference type="InterPro" id="IPR009003">
    <property type="entry name" value="Peptidase_S1_PA"/>
</dbReference>
<dbReference type="PANTHER" id="PTHR24270">
    <property type="entry name" value="LOW-DENSITY LIPOPROTEIN RECEPTOR-RELATED"/>
    <property type="match status" value="1"/>
</dbReference>
<evidence type="ECO:0000259" key="17">
    <source>
        <dbReference type="PROSITE" id="PS50240"/>
    </source>
</evidence>
<evidence type="ECO:0000256" key="7">
    <source>
        <dbReference type="ARBA" id="ARBA00022729"/>
    </source>
</evidence>
<keyword evidence="5" id="KW-0645">Protease</keyword>
<dbReference type="OrthoDB" id="10002959at2759"/>
<dbReference type="GO" id="GO:0006508">
    <property type="term" value="P:proteolysis"/>
    <property type="evidence" value="ECO:0007669"/>
    <property type="project" value="UniProtKB-KW"/>
</dbReference>
<feature type="disulfide bond" evidence="16">
    <location>
        <begin position="171"/>
        <end position="189"/>
    </location>
</feature>
<organism evidence="18">
    <name type="scientific">Capitella teleta</name>
    <name type="common">Polychaete worm</name>
    <dbReference type="NCBI Taxonomy" id="283909"/>
    <lineage>
        <taxon>Eukaryota</taxon>
        <taxon>Metazoa</taxon>
        <taxon>Spiralia</taxon>
        <taxon>Lophotrochozoa</taxon>
        <taxon>Annelida</taxon>
        <taxon>Polychaeta</taxon>
        <taxon>Sedentaria</taxon>
        <taxon>Scolecida</taxon>
        <taxon>Capitellidae</taxon>
        <taxon>Capitella</taxon>
    </lineage>
</organism>
<keyword evidence="13" id="KW-0865">Zymogen</keyword>
<dbReference type="HOGENOM" id="CLU_500869_0_0_1"/>
<dbReference type="EMBL" id="AMQN01014048">
    <property type="status" value="NOT_ANNOTATED_CDS"/>
    <property type="molecule type" value="Genomic_DNA"/>
</dbReference>
<name>R7TB33_CAPTE</name>
<reference evidence="19" key="3">
    <citation type="submission" date="2015-06" db="UniProtKB">
        <authorList>
            <consortium name="EnsemblMetazoa"/>
        </authorList>
    </citation>
    <scope>IDENTIFICATION</scope>
</reference>
<keyword evidence="8" id="KW-0677">Repeat</keyword>
<feature type="disulfide bond" evidence="16">
    <location>
        <begin position="134"/>
        <end position="152"/>
    </location>
</feature>
<dbReference type="SUPFAM" id="SSF57424">
    <property type="entry name" value="LDL receptor-like module"/>
    <property type="match status" value="7"/>
</dbReference>
<feature type="disulfide bond" evidence="16">
    <location>
        <begin position="71"/>
        <end position="86"/>
    </location>
</feature>
<feature type="disulfide bond" evidence="16">
    <location>
        <begin position="29"/>
        <end position="44"/>
    </location>
</feature>
<feature type="disulfide bond" evidence="16">
    <location>
        <begin position="256"/>
        <end position="271"/>
    </location>
</feature>
<dbReference type="CDD" id="cd00190">
    <property type="entry name" value="Tryp_SPc"/>
    <property type="match status" value="1"/>
</dbReference>
<evidence type="ECO:0000256" key="4">
    <source>
        <dbReference type="ARBA" id="ARBA00022525"/>
    </source>
</evidence>
<dbReference type="InterPro" id="IPR050685">
    <property type="entry name" value="LDLR"/>
</dbReference>
<dbReference type="OMA" id="NEIKCPS"/>
<evidence type="ECO:0000313" key="20">
    <source>
        <dbReference type="Proteomes" id="UP000014760"/>
    </source>
</evidence>
<dbReference type="GO" id="GO:0005886">
    <property type="term" value="C:plasma membrane"/>
    <property type="evidence" value="ECO:0007669"/>
    <property type="project" value="TreeGrafter"/>
</dbReference>
<feature type="disulfide bond" evidence="16">
    <location>
        <begin position="200"/>
        <end position="212"/>
    </location>
</feature>
<evidence type="ECO:0000256" key="1">
    <source>
        <dbReference type="ARBA" id="ARBA00004167"/>
    </source>
</evidence>
<sequence>MSLTACYSACRDDEFTCGSGSCLPVAFVCDGKNDCGDYSDERNCGLLFEYQCYPDSFICGDNTCLSGFTRCNAFENCADGSDEESCREFSVSLLTFKCQTDDRCIPLEWRCDNKTDCVDGSDEHCVCTDEEFMCENGLCINEDLFCNGQPNCPLGEDEPEGCACRAGQFKCDNGVCIDALYECNNDDNCGDESDEQNCACRIEEHRCPDGRCIQQSWVCDGDEDCEDGSDEKDCNTCADHQFRCADYECVNADLRCEGTKNCADNSDETGCVTIGVVSGQNDILKAFDGEEMVPVCAEGILQVWLPQLCKALGQGAPLAFASIIADSGEHFMTIVDGASDVFSMYDLEYTNQCPGDSVLRLSCRASICGQSATVPLEGPAPFIIGGDLASSGQWPWALALMYRGQYRCSAVLIDNGWAMTAAHCFFWSNGYTLEFLPHYFTLRAGTNSLITDDEHTRSFKVRRIVLHPTYTVSTNGFRYQDVALIQLETEVEFTDYIRPACMPESEQTFPRTSTCYITGWGYTKTAAIKPADQLREAKMNLWSEERCKGPRGWGDLIQPATQTCAGYDNGYITTCFGDSGGGLVCRDFSNRWVLYGITSLGPTGCDLATNSGGILTRPGVYATVPAYVDWVGGVLAQYR</sequence>
<evidence type="ECO:0000256" key="10">
    <source>
        <dbReference type="ARBA" id="ARBA00022825"/>
    </source>
</evidence>
<dbReference type="GO" id="GO:0016192">
    <property type="term" value="P:vesicle-mediated transport"/>
    <property type="evidence" value="ECO:0007669"/>
    <property type="project" value="UniProtKB-ARBA"/>
</dbReference>
<dbReference type="Pfam" id="PF00057">
    <property type="entry name" value="Ldl_recept_a"/>
    <property type="match status" value="7"/>
</dbReference>
<dbReference type="GO" id="GO:0005576">
    <property type="term" value="C:extracellular region"/>
    <property type="evidence" value="ECO:0007669"/>
    <property type="project" value="UniProtKB-SubCell"/>
</dbReference>
<evidence type="ECO:0000256" key="15">
    <source>
        <dbReference type="ARBA" id="ARBA00023180"/>
    </source>
</evidence>
<dbReference type="STRING" id="283909.R7TB33"/>
<feature type="disulfide bond" evidence="16">
    <location>
        <begin position="244"/>
        <end position="262"/>
    </location>
</feature>
<evidence type="ECO:0000256" key="9">
    <source>
        <dbReference type="ARBA" id="ARBA00022801"/>
    </source>
</evidence>
<dbReference type="PROSITE" id="PS50068">
    <property type="entry name" value="LDLRA_2"/>
    <property type="match status" value="7"/>
</dbReference>
<evidence type="ECO:0000256" key="6">
    <source>
        <dbReference type="ARBA" id="ARBA00022692"/>
    </source>
</evidence>
<feature type="disulfide bond" evidence="16">
    <location>
        <begin position="17"/>
        <end position="35"/>
    </location>
</feature>
<dbReference type="InterPro" id="IPR018114">
    <property type="entry name" value="TRYPSIN_HIS"/>
</dbReference>
<evidence type="ECO:0000256" key="16">
    <source>
        <dbReference type="PROSITE-ProRule" id="PRU00124"/>
    </source>
</evidence>
<feature type="disulfide bond" evidence="16">
    <location>
        <begin position="52"/>
        <end position="64"/>
    </location>
</feature>
<evidence type="ECO:0000256" key="11">
    <source>
        <dbReference type="ARBA" id="ARBA00022989"/>
    </source>
</evidence>
<dbReference type="PROSITE" id="PS01209">
    <property type="entry name" value="LDLRA_1"/>
    <property type="match status" value="1"/>
</dbReference>
<keyword evidence="10" id="KW-0720">Serine protease</keyword>
<dbReference type="GO" id="GO:0004252">
    <property type="term" value="F:serine-type endopeptidase activity"/>
    <property type="evidence" value="ECO:0007669"/>
    <property type="project" value="InterPro"/>
</dbReference>
<dbReference type="InterPro" id="IPR036055">
    <property type="entry name" value="LDL_receptor-like_sf"/>
</dbReference>
<feature type="disulfide bond" evidence="16">
    <location>
        <begin position="127"/>
        <end position="139"/>
    </location>
</feature>
<feature type="domain" description="Peptidase S1" evidence="17">
    <location>
        <begin position="383"/>
        <end position="636"/>
    </location>
</feature>
<dbReference type="InterPro" id="IPR001254">
    <property type="entry name" value="Trypsin_dom"/>
</dbReference>
<protein>
    <recommendedName>
        <fullName evidence="17">Peptidase S1 domain-containing protein</fullName>
    </recommendedName>
</protein>
<dbReference type="InterPro" id="IPR043504">
    <property type="entry name" value="Peptidase_S1_PA_chymotrypsin"/>
</dbReference>
<dbReference type="Gene3D" id="2.40.10.10">
    <property type="entry name" value="Trypsin-like serine proteases"/>
    <property type="match status" value="1"/>
</dbReference>